<evidence type="ECO:0000313" key="7">
    <source>
        <dbReference type="EMBL" id="KPU42947.1"/>
    </source>
</evidence>
<protein>
    <recommendedName>
        <fullName evidence="6">GDT1 family protein</fullName>
    </recommendedName>
</protein>
<dbReference type="GO" id="GO:0016020">
    <property type="term" value="C:membrane"/>
    <property type="evidence" value="ECO:0007669"/>
    <property type="project" value="UniProtKB-SubCell"/>
</dbReference>
<evidence type="ECO:0000256" key="4">
    <source>
        <dbReference type="ARBA" id="ARBA00022989"/>
    </source>
</evidence>
<evidence type="ECO:0000256" key="3">
    <source>
        <dbReference type="ARBA" id="ARBA00022692"/>
    </source>
</evidence>
<comment type="caution">
    <text evidence="6">Lacks conserved residue(s) required for the propagation of feature annotation.</text>
</comment>
<evidence type="ECO:0000256" key="6">
    <source>
        <dbReference type="RuleBase" id="RU365102"/>
    </source>
</evidence>
<accession>A0A0P8W510</accession>
<organism evidence="7 8">
    <name type="scientific">Oxobacter pfennigii</name>
    <dbReference type="NCBI Taxonomy" id="36849"/>
    <lineage>
        <taxon>Bacteria</taxon>
        <taxon>Bacillati</taxon>
        <taxon>Bacillota</taxon>
        <taxon>Clostridia</taxon>
        <taxon>Eubacteriales</taxon>
        <taxon>Clostridiaceae</taxon>
        <taxon>Oxobacter</taxon>
    </lineage>
</organism>
<sequence>MLKLILSTFLLVFIAELGDKTQLTTMLLAAQNKSIWPVFLGASLALICSSLVGVFAGGVITKFVPPEVIQNCAAIAFILIGVLLLFGKI</sequence>
<dbReference type="EMBL" id="LKET01000051">
    <property type="protein sequence ID" value="KPU42947.1"/>
    <property type="molecule type" value="Genomic_DNA"/>
</dbReference>
<dbReference type="RefSeq" id="WP_054876678.1">
    <property type="nucleotide sequence ID" value="NZ_LKET01000051.1"/>
</dbReference>
<dbReference type="PANTHER" id="PTHR12608:SF1">
    <property type="entry name" value="TRANSMEMBRANE PROTEIN 165"/>
    <property type="match status" value="1"/>
</dbReference>
<keyword evidence="4 6" id="KW-1133">Transmembrane helix</keyword>
<name>A0A0P8W510_9CLOT</name>
<dbReference type="PATRIC" id="fig|36849.3.peg.3925"/>
<dbReference type="InterPro" id="IPR001727">
    <property type="entry name" value="GDT1-like"/>
</dbReference>
<keyword evidence="8" id="KW-1185">Reference proteome</keyword>
<feature type="transmembrane region" description="Helical" evidence="6">
    <location>
        <begin position="34"/>
        <end position="56"/>
    </location>
</feature>
<comment type="subcellular location">
    <subcellularLocation>
        <location evidence="1 6">Membrane</location>
        <topology evidence="1 6">Multi-pass membrane protein</topology>
    </subcellularLocation>
</comment>
<dbReference type="Proteomes" id="UP000050326">
    <property type="component" value="Unassembled WGS sequence"/>
</dbReference>
<evidence type="ECO:0000256" key="1">
    <source>
        <dbReference type="ARBA" id="ARBA00004141"/>
    </source>
</evidence>
<keyword evidence="5 6" id="KW-0472">Membrane</keyword>
<comment type="caution">
    <text evidence="7">The sequence shown here is derived from an EMBL/GenBank/DDBJ whole genome shotgun (WGS) entry which is preliminary data.</text>
</comment>
<dbReference type="PANTHER" id="PTHR12608">
    <property type="entry name" value="TRANSMEMBRANE PROTEIN HTP-1 RELATED"/>
    <property type="match status" value="1"/>
</dbReference>
<dbReference type="GO" id="GO:0046873">
    <property type="term" value="F:metal ion transmembrane transporter activity"/>
    <property type="evidence" value="ECO:0007669"/>
    <property type="project" value="InterPro"/>
</dbReference>
<proteinExistence type="inferred from homology"/>
<comment type="similarity">
    <text evidence="2 6">Belongs to the GDT1 family.</text>
</comment>
<evidence type="ECO:0000313" key="8">
    <source>
        <dbReference type="Proteomes" id="UP000050326"/>
    </source>
</evidence>
<feature type="transmembrane region" description="Helical" evidence="6">
    <location>
        <begin position="68"/>
        <end position="87"/>
    </location>
</feature>
<gene>
    <name evidence="7" type="ORF">OXPF_37160</name>
</gene>
<reference evidence="7 8" key="1">
    <citation type="submission" date="2015-09" db="EMBL/GenBank/DDBJ databases">
        <title>Genome sequence of Oxobacter pfennigii DSM 3222.</title>
        <authorList>
            <person name="Poehlein A."/>
            <person name="Bengelsdorf F.R."/>
            <person name="Schiel-Bengelsdorf B."/>
            <person name="Duerre P."/>
            <person name="Daniel R."/>
        </authorList>
    </citation>
    <scope>NUCLEOTIDE SEQUENCE [LARGE SCALE GENOMIC DNA]</scope>
    <source>
        <strain evidence="7 8">DSM 3222</strain>
    </source>
</reference>
<evidence type="ECO:0000256" key="5">
    <source>
        <dbReference type="ARBA" id="ARBA00023136"/>
    </source>
</evidence>
<dbReference type="AlphaFoldDB" id="A0A0P8W510"/>
<dbReference type="STRING" id="36849.OXPF_37160"/>
<keyword evidence="3 6" id="KW-0812">Transmembrane</keyword>
<dbReference type="OrthoDB" id="9801356at2"/>
<dbReference type="Pfam" id="PF01169">
    <property type="entry name" value="GDT1"/>
    <property type="match status" value="1"/>
</dbReference>
<evidence type="ECO:0000256" key="2">
    <source>
        <dbReference type="ARBA" id="ARBA00009190"/>
    </source>
</evidence>